<dbReference type="Proteomes" id="UP000240357">
    <property type="component" value="Unassembled WGS sequence"/>
</dbReference>
<reference evidence="1 2" key="1">
    <citation type="submission" date="2018-03" db="EMBL/GenBank/DDBJ databases">
        <title>Adhaeribacter sp. HMF7605 Genome sequencing and assembly.</title>
        <authorList>
            <person name="Kang H."/>
            <person name="Kang J."/>
            <person name="Cha I."/>
            <person name="Kim H."/>
            <person name="Joh K."/>
        </authorList>
    </citation>
    <scope>NUCLEOTIDE SEQUENCE [LARGE SCALE GENOMIC DNA]</scope>
    <source>
        <strain evidence="1 2">HMF7605</strain>
    </source>
</reference>
<proteinExistence type="predicted"/>
<organism evidence="1 2">
    <name type="scientific">Adhaeribacter arboris</name>
    <dbReference type="NCBI Taxonomy" id="2072846"/>
    <lineage>
        <taxon>Bacteria</taxon>
        <taxon>Pseudomonadati</taxon>
        <taxon>Bacteroidota</taxon>
        <taxon>Cytophagia</taxon>
        <taxon>Cytophagales</taxon>
        <taxon>Hymenobacteraceae</taxon>
        <taxon>Adhaeribacter</taxon>
    </lineage>
</organism>
<dbReference type="InterPro" id="IPR018490">
    <property type="entry name" value="cNMP-bd_dom_sf"/>
</dbReference>
<comment type="caution">
    <text evidence="1">The sequence shown here is derived from an EMBL/GenBank/DDBJ whole genome shotgun (WGS) entry which is preliminary data.</text>
</comment>
<sequence>MRVYVATPEKEVTQWISTKGYFVTDLAGIIFHQPTRWNIQALTNCELYTIQKTDYNNLGQLIPEWHHLEKLFIARCFTFLEDRIFALLSMTAEERYRHLFKQSPELFNQVPLQYLASMMGMMPETLSRLRKRIVF</sequence>
<name>A0A2T2YMM1_9BACT</name>
<protein>
    <submittedName>
        <fullName evidence="1">Crp/Fnr family transcriptional regulator</fullName>
    </submittedName>
</protein>
<dbReference type="AlphaFoldDB" id="A0A2T2YMM1"/>
<dbReference type="Gene3D" id="2.60.120.10">
    <property type="entry name" value="Jelly Rolls"/>
    <property type="match status" value="1"/>
</dbReference>
<evidence type="ECO:0000313" key="1">
    <source>
        <dbReference type="EMBL" id="PSR56751.1"/>
    </source>
</evidence>
<gene>
    <name evidence="1" type="ORF">AHMF7605_26275</name>
</gene>
<keyword evidence="2" id="KW-1185">Reference proteome</keyword>
<dbReference type="InterPro" id="IPR014710">
    <property type="entry name" value="RmlC-like_jellyroll"/>
</dbReference>
<accession>A0A2T2YMM1</accession>
<dbReference type="SUPFAM" id="SSF51206">
    <property type="entry name" value="cAMP-binding domain-like"/>
    <property type="match status" value="1"/>
</dbReference>
<dbReference type="EMBL" id="PYFT01000001">
    <property type="protein sequence ID" value="PSR56751.1"/>
    <property type="molecule type" value="Genomic_DNA"/>
</dbReference>
<evidence type="ECO:0000313" key="2">
    <source>
        <dbReference type="Proteomes" id="UP000240357"/>
    </source>
</evidence>
<dbReference type="OrthoDB" id="680421at2"/>